<feature type="compositionally biased region" description="Gly residues" evidence="1">
    <location>
        <begin position="23"/>
        <end position="32"/>
    </location>
</feature>
<dbReference type="Proteomes" id="UP000177622">
    <property type="component" value="Unassembled WGS sequence"/>
</dbReference>
<reference evidence="2 3" key="1">
    <citation type="journal article" date="2016" name="Sci. Rep.">
        <title>Penicillium arizonense, a new, genome sequenced fungal species, reveals a high chemical diversity in secreted metabolites.</title>
        <authorList>
            <person name="Grijseels S."/>
            <person name="Nielsen J.C."/>
            <person name="Randelovic M."/>
            <person name="Nielsen J."/>
            <person name="Nielsen K.F."/>
            <person name="Workman M."/>
            <person name="Frisvad J.C."/>
        </authorList>
    </citation>
    <scope>NUCLEOTIDE SEQUENCE [LARGE SCALE GENOMIC DNA]</scope>
    <source>
        <strain evidence="2 3">CBS 141311</strain>
    </source>
</reference>
<dbReference type="GeneID" id="34573114"/>
<feature type="compositionally biased region" description="Basic and acidic residues" evidence="1">
    <location>
        <begin position="75"/>
        <end position="95"/>
    </location>
</feature>
<dbReference type="EMBL" id="LXJU01000003">
    <property type="protein sequence ID" value="OGE56100.1"/>
    <property type="molecule type" value="Genomic_DNA"/>
</dbReference>
<sequence>MSDSGRDNKDAPGSHPGSTYNHGDGGACGGTAGPHNSNIVNKIDSRLDSNQDREKVAASTTFMPQAGKPAGTYDPKADKPDQRVDKDPDTRRRENVAGSSRFYPQAGKPAGNSSL</sequence>
<evidence type="ECO:0000313" key="3">
    <source>
        <dbReference type="Proteomes" id="UP000177622"/>
    </source>
</evidence>
<comment type="caution">
    <text evidence="2">The sequence shown here is derived from an EMBL/GenBank/DDBJ whole genome shotgun (WGS) entry which is preliminary data.</text>
</comment>
<dbReference type="AlphaFoldDB" id="A0A1F5LSU2"/>
<evidence type="ECO:0000256" key="1">
    <source>
        <dbReference type="SAM" id="MobiDB-lite"/>
    </source>
</evidence>
<dbReference type="OrthoDB" id="2590867at2759"/>
<organism evidence="2 3">
    <name type="scientific">Penicillium arizonense</name>
    <dbReference type="NCBI Taxonomy" id="1835702"/>
    <lineage>
        <taxon>Eukaryota</taxon>
        <taxon>Fungi</taxon>
        <taxon>Dikarya</taxon>
        <taxon>Ascomycota</taxon>
        <taxon>Pezizomycotina</taxon>
        <taxon>Eurotiomycetes</taxon>
        <taxon>Eurotiomycetidae</taxon>
        <taxon>Eurotiales</taxon>
        <taxon>Aspergillaceae</taxon>
        <taxon>Penicillium</taxon>
    </lineage>
</organism>
<gene>
    <name evidence="2" type="ORF">PENARI_c003G05489</name>
</gene>
<feature type="compositionally biased region" description="Basic and acidic residues" evidence="1">
    <location>
        <begin position="1"/>
        <end position="12"/>
    </location>
</feature>
<name>A0A1F5LSU2_PENAI</name>
<accession>A0A1F5LSU2</accession>
<keyword evidence="3" id="KW-1185">Reference proteome</keyword>
<evidence type="ECO:0000313" key="2">
    <source>
        <dbReference type="EMBL" id="OGE56100.1"/>
    </source>
</evidence>
<protein>
    <submittedName>
        <fullName evidence="2">Uncharacterized protein</fullName>
    </submittedName>
</protein>
<dbReference type="RefSeq" id="XP_022491529.1">
    <property type="nucleotide sequence ID" value="XM_022628380.1"/>
</dbReference>
<feature type="compositionally biased region" description="Basic and acidic residues" evidence="1">
    <location>
        <begin position="43"/>
        <end position="56"/>
    </location>
</feature>
<proteinExistence type="predicted"/>
<feature type="region of interest" description="Disordered" evidence="1">
    <location>
        <begin position="1"/>
        <end position="115"/>
    </location>
</feature>